<feature type="region of interest" description="Disordered" evidence="4">
    <location>
        <begin position="155"/>
        <end position="175"/>
    </location>
</feature>
<dbReference type="OrthoDB" id="784396at2759"/>
<dbReference type="KEGG" id="eus:EUTSA_v10017206mg"/>
<dbReference type="Pfam" id="PF05678">
    <property type="entry name" value="VQ"/>
    <property type="match status" value="1"/>
</dbReference>
<comment type="subcellular location">
    <subcellularLocation>
        <location evidence="1">Nucleus</location>
    </subcellularLocation>
</comment>
<dbReference type="Gramene" id="ESQ51977">
    <property type="protein sequence ID" value="ESQ51977"/>
    <property type="gene ID" value="EUTSA_v10017206mg"/>
</dbReference>
<dbReference type="PANTHER" id="PTHR33402">
    <property type="entry name" value="VQ MOTIF-CONTAINING PROTEIN 11-LIKE"/>
    <property type="match status" value="1"/>
</dbReference>
<organism evidence="6 7">
    <name type="scientific">Eutrema salsugineum</name>
    <name type="common">Saltwater cress</name>
    <name type="synonym">Sisymbrium salsugineum</name>
    <dbReference type="NCBI Taxonomy" id="72664"/>
    <lineage>
        <taxon>Eukaryota</taxon>
        <taxon>Viridiplantae</taxon>
        <taxon>Streptophyta</taxon>
        <taxon>Embryophyta</taxon>
        <taxon>Tracheophyta</taxon>
        <taxon>Spermatophyta</taxon>
        <taxon>Magnoliopsida</taxon>
        <taxon>eudicotyledons</taxon>
        <taxon>Gunneridae</taxon>
        <taxon>Pentapetalae</taxon>
        <taxon>rosids</taxon>
        <taxon>malvids</taxon>
        <taxon>Brassicales</taxon>
        <taxon>Brassicaceae</taxon>
        <taxon>Eutremeae</taxon>
        <taxon>Eutrema</taxon>
    </lineage>
</organism>
<evidence type="ECO:0000259" key="5">
    <source>
        <dbReference type="Pfam" id="PF05678"/>
    </source>
</evidence>
<evidence type="ECO:0000256" key="2">
    <source>
        <dbReference type="ARBA" id="ARBA00022553"/>
    </source>
</evidence>
<feature type="domain" description="VQ" evidence="5">
    <location>
        <begin position="44"/>
        <end position="69"/>
    </location>
</feature>
<dbReference type="Proteomes" id="UP000030689">
    <property type="component" value="Unassembled WGS sequence"/>
</dbReference>
<dbReference type="AlphaFoldDB" id="V4MA64"/>
<feature type="region of interest" description="Disordered" evidence="4">
    <location>
        <begin position="1"/>
        <end position="46"/>
    </location>
</feature>
<feature type="compositionally biased region" description="Polar residues" evidence="4">
    <location>
        <begin position="17"/>
        <end position="46"/>
    </location>
</feature>
<dbReference type="PANTHER" id="PTHR33402:SF25">
    <property type="entry name" value="VQ DOMAIN-CONTAINING PROTEIN"/>
    <property type="match status" value="1"/>
</dbReference>
<feature type="compositionally biased region" description="Polar residues" evidence="4">
    <location>
        <begin position="216"/>
        <end position="227"/>
    </location>
</feature>
<dbReference type="InterPro" id="IPR039611">
    <property type="entry name" value="VQ_4/11/13/19/31/33"/>
</dbReference>
<name>V4MA64_EUTSA</name>
<keyword evidence="7" id="KW-1185">Reference proteome</keyword>
<feature type="region of interest" description="Disordered" evidence="4">
    <location>
        <begin position="66"/>
        <end position="93"/>
    </location>
</feature>
<evidence type="ECO:0000256" key="4">
    <source>
        <dbReference type="SAM" id="MobiDB-lite"/>
    </source>
</evidence>
<dbReference type="eggNOG" id="ENOG502RIDK">
    <property type="taxonomic scope" value="Eukaryota"/>
</dbReference>
<feature type="compositionally biased region" description="Polar residues" evidence="4">
    <location>
        <begin position="157"/>
        <end position="166"/>
    </location>
</feature>
<protein>
    <recommendedName>
        <fullName evidence="5">VQ domain-containing protein</fullName>
    </recommendedName>
</protein>
<evidence type="ECO:0000256" key="1">
    <source>
        <dbReference type="ARBA" id="ARBA00004123"/>
    </source>
</evidence>
<dbReference type="InterPro" id="IPR008889">
    <property type="entry name" value="VQ"/>
</dbReference>
<keyword evidence="2" id="KW-0597">Phosphoprotein</keyword>
<dbReference type="EMBL" id="KI517385">
    <property type="protein sequence ID" value="ESQ51977.1"/>
    <property type="molecule type" value="Genomic_DNA"/>
</dbReference>
<gene>
    <name evidence="6" type="ORF">EUTSA_v10017206mg</name>
</gene>
<dbReference type="OMA" id="KIHPVHS"/>
<sequence length="227" mass="25220">MEKSPRNRDKAHKLLPSPTTSCRICISNTTPTRPVTPRSESTNPYPTTIVQTDAASFKQVVQMLTGSSQKPNYPNPTHQPDPRSSSHSIPPIKAVPNKKQSFRLNERRNSMKHLKIHPVFNPIHSGLPERLSPSILDLSSLVLSPDTPLIHDPFYRTGSSNRSPSNPGFGYRDPILNSDAEERAIREKGFYLHPSPSTTPRESEPRLLSLFPLTSPRVSDSPADSST</sequence>
<keyword evidence="3" id="KW-0539">Nucleus</keyword>
<evidence type="ECO:0000313" key="6">
    <source>
        <dbReference type="EMBL" id="ESQ51977.1"/>
    </source>
</evidence>
<accession>V4MA64</accession>
<feature type="region of interest" description="Disordered" evidence="4">
    <location>
        <begin position="189"/>
        <end position="227"/>
    </location>
</feature>
<evidence type="ECO:0000313" key="7">
    <source>
        <dbReference type="Proteomes" id="UP000030689"/>
    </source>
</evidence>
<evidence type="ECO:0000256" key="3">
    <source>
        <dbReference type="ARBA" id="ARBA00023242"/>
    </source>
</evidence>
<dbReference type="GO" id="GO:0005634">
    <property type="term" value="C:nucleus"/>
    <property type="evidence" value="ECO:0007669"/>
    <property type="project" value="UniProtKB-SubCell"/>
</dbReference>
<reference evidence="6 7" key="1">
    <citation type="journal article" date="2013" name="Front. Plant Sci.">
        <title>The Reference Genome of the Halophytic Plant Eutrema salsugineum.</title>
        <authorList>
            <person name="Yang R."/>
            <person name="Jarvis D.E."/>
            <person name="Chen H."/>
            <person name="Beilstein M.A."/>
            <person name="Grimwood J."/>
            <person name="Jenkins J."/>
            <person name="Shu S."/>
            <person name="Prochnik S."/>
            <person name="Xin M."/>
            <person name="Ma C."/>
            <person name="Schmutz J."/>
            <person name="Wing R.A."/>
            <person name="Mitchell-Olds T."/>
            <person name="Schumaker K.S."/>
            <person name="Wang X."/>
        </authorList>
    </citation>
    <scope>NUCLEOTIDE SEQUENCE [LARGE SCALE GENOMIC DNA]</scope>
</reference>
<proteinExistence type="predicted"/>
<dbReference type="STRING" id="72664.V4MA64"/>